<dbReference type="AlphaFoldDB" id="A0A8K0G7H2"/>
<accession>A0A8K0G7H2</accession>
<comment type="caution">
    <text evidence="2">The sequence shown here is derived from an EMBL/GenBank/DDBJ whole genome shotgun (WGS) entry which is preliminary data.</text>
</comment>
<dbReference type="Proteomes" id="UP000801492">
    <property type="component" value="Unassembled WGS sequence"/>
</dbReference>
<feature type="region of interest" description="Disordered" evidence="1">
    <location>
        <begin position="1"/>
        <end position="20"/>
    </location>
</feature>
<sequence length="198" mass="22657">MPSSGESESDQQPKKKRTCNPLNYKRNIIRNANVQGTEHVNWQGKEVGSRKKNGQGLQVGYLLDTLKCKNLCFSTSDEEDLECGVNSMNNFSTKNEQDKYLQQHNEISNVKHRNEYGTSRQSSFKYFVAIPTGAKVKVHKKTLISIYRITEGRVRRLCDLLIQGGTPRDRRRVHPKANTKLLKLAAKFMNIFSRAPQN</sequence>
<gene>
    <name evidence="2" type="ORF">ILUMI_14756</name>
</gene>
<dbReference type="OrthoDB" id="7475343at2759"/>
<evidence type="ECO:0000256" key="1">
    <source>
        <dbReference type="SAM" id="MobiDB-lite"/>
    </source>
</evidence>
<name>A0A8K0G7H2_IGNLU</name>
<evidence type="ECO:0000313" key="3">
    <source>
        <dbReference type="Proteomes" id="UP000801492"/>
    </source>
</evidence>
<reference evidence="2" key="1">
    <citation type="submission" date="2019-08" db="EMBL/GenBank/DDBJ databases">
        <title>The genome of the North American firefly Photinus pyralis.</title>
        <authorList>
            <consortium name="Photinus pyralis genome working group"/>
            <person name="Fallon T.R."/>
            <person name="Sander Lower S.E."/>
            <person name="Weng J.-K."/>
        </authorList>
    </citation>
    <scope>NUCLEOTIDE SEQUENCE</scope>
    <source>
        <strain evidence="2">TRF0915ILg1</strain>
        <tissue evidence="2">Whole body</tissue>
    </source>
</reference>
<protein>
    <submittedName>
        <fullName evidence="2">Uncharacterized protein</fullName>
    </submittedName>
</protein>
<evidence type="ECO:0000313" key="2">
    <source>
        <dbReference type="EMBL" id="KAF2891417.1"/>
    </source>
</evidence>
<organism evidence="2 3">
    <name type="scientific">Ignelater luminosus</name>
    <name type="common">Cucubano</name>
    <name type="synonym">Pyrophorus luminosus</name>
    <dbReference type="NCBI Taxonomy" id="2038154"/>
    <lineage>
        <taxon>Eukaryota</taxon>
        <taxon>Metazoa</taxon>
        <taxon>Ecdysozoa</taxon>
        <taxon>Arthropoda</taxon>
        <taxon>Hexapoda</taxon>
        <taxon>Insecta</taxon>
        <taxon>Pterygota</taxon>
        <taxon>Neoptera</taxon>
        <taxon>Endopterygota</taxon>
        <taxon>Coleoptera</taxon>
        <taxon>Polyphaga</taxon>
        <taxon>Elateriformia</taxon>
        <taxon>Elateroidea</taxon>
        <taxon>Elateridae</taxon>
        <taxon>Agrypninae</taxon>
        <taxon>Pyrophorini</taxon>
        <taxon>Ignelater</taxon>
    </lineage>
</organism>
<dbReference type="EMBL" id="VTPC01032646">
    <property type="protein sequence ID" value="KAF2891417.1"/>
    <property type="molecule type" value="Genomic_DNA"/>
</dbReference>
<keyword evidence="3" id="KW-1185">Reference proteome</keyword>
<proteinExistence type="predicted"/>